<dbReference type="EMBL" id="CP009962">
    <property type="protein sequence ID" value="AIY40357.1"/>
    <property type="molecule type" value="Genomic_DNA"/>
</dbReference>
<dbReference type="Gene3D" id="3.90.180.10">
    <property type="entry name" value="Medium-chain alcohol dehydrogenases, catalytic domain"/>
    <property type="match status" value="1"/>
</dbReference>
<dbReference type="InterPro" id="IPR011032">
    <property type="entry name" value="GroES-like_sf"/>
</dbReference>
<feature type="domain" description="Enoyl reductase (ER)" evidence="3">
    <location>
        <begin position="15"/>
        <end position="326"/>
    </location>
</feature>
<dbReference type="GO" id="GO:0035925">
    <property type="term" value="F:mRNA 3'-UTR AU-rich region binding"/>
    <property type="evidence" value="ECO:0007669"/>
    <property type="project" value="TreeGrafter"/>
</dbReference>
<dbReference type="EC" id="1.6.5.5" evidence="4"/>
<dbReference type="PANTHER" id="PTHR48106">
    <property type="entry name" value="QUINONE OXIDOREDUCTASE PIG3-RELATED"/>
    <property type="match status" value="1"/>
</dbReference>
<dbReference type="Pfam" id="PF08240">
    <property type="entry name" value="ADH_N"/>
    <property type="match status" value="1"/>
</dbReference>
<dbReference type="GO" id="GO:0005829">
    <property type="term" value="C:cytosol"/>
    <property type="evidence" value="ECO:0007669"/>
    <property type="project" value="TreeGrafter"/>
</dbReference>
<dbReference type="InterPro" id="IPR013154">
    <property type="entry name" value="ADH-like_N"/>
</dbReference>
<evidence type="ECO:0000256" key="1">
    <source>
        <dbReference type="ARBA" id="ARBA00022857"/>
    </source>
</evidence>
<evidence type="ECO:0000313" key="5">
    <source>
        <dbReference type="Proteomes" id="UP000030302"/>
    </source>
</evidence>
<dbReference type="InterPro" id="IPR002364">
    <property type="entry name" value="Quin_OxRdtase/zeta-crystal_CS"/>
</dbReference>
<dbReference type="InterPro" id="IPR036291">
    <property type="entry name" value="NAD(P)-bd_dom_sf"/>
</dbReference>
<gene>
    <name evidence="4" type="ORF">LT85_1199</name>
</gene>
<organism evidence="4 5">
    <name type="scientific">Collimonas arenae</name>
    <dbReference type="NCBI Taxonomy" id="279058"/>
    <lineage>
        <taxon>Bacteria</taxon>
        <taxon>Pseudomonadati</taxon>
        <taxon>Pseudomonadota</taxon>
        <taxon>Betaproteobacteria</taxon>
        <taxon>Burkholderiales</taxon>
        <taxon>Oxalobacteraceae</taxon>
        <taxon>Collimonas</taxon>
    </lineage>
</organism>
<dbReference type="AlphaFoldDB" id="A0A0A1FBX8"/>
<dbReference type="KEGG" id="care:LT85_1199"/>
<sequence length="328" mass="34524">MKAIMVKAIRISKTGGPEVMDYVDVEVGDPGPGEVRIRHAACGLNFIDVYFRTGLYPQPLPGGLGQEAAGVIEAVGEGVTHVKVGDRVSYATRPNGAYSEARVMPAAFLITLPDSISFDTAAAMTLQGLTAQYLFRRTFPLRGGETILFHAAAGGVGLIASQWARALGVTMIGTVSSAEKAALATAAGCTHVINYKTENFVERVREITGGKGVPVVYDSIGKDTFIGSLDCLAPLGTMVSFGNASGAVPPFSLNELASRGSLTITRPSLPSYISTRADLDAAAADLFQMVDSKKITIEINQRYALKDVGQAHADLEARKTTGSTVLIP</sequence>
<name>A0A0A1FBX8_9BURK</name>
<dbReference type="InterPro" id="IPR047618">
    <property type="entry name" value="QOR-like"/>
</dbReference>
<dbReference type="GO" id="GO:0008270">
    <property type="term" value="F:zinc ion binding"/>
    <property type="evidence" value="ECO:0007669"/>
    <property type="project" value="InterPro"/>
</dbReference>
<dbReference type="PROSITE" id="PS01162">
    <property type="entry name" value="QOR_ZETA_CRYSTAL"/>
    <property type="match status" value="1"/>
</dbReference>
<dbReference type="SUPFAM" id="SSF51735">
    <property type="entry name" value="NAD(P)-binding Rossmann-fold domains"/>
    <property type="match status" value="1"/>
</dbReference>
<dbReference type="PANTHER" id="PTHR48106:SF13">
    <property type="entry name" value="QUINONE OXIDOREDUCTASE-RELATED"/>
    <property type="match status" value="1"/>
</dbReference>
<dbReference type="FunFam" id="3.40.50.720:FF:000053">
    <property type="entry name" value="Quinone oxidoreductase 1"/>
    <property type="match status" value="1"/>
</dbReference>
<dbReference type="Pfam" id="PF00107">
    <property type="entry name" value="ADH_zinc_N"/>
    <property type="match status" value="1"/>
</dbReference>
<dbReference type="InterPro" id="IPR013149">
    <property type="entry name" value="ADH-like_C"/>
</dbReference>
<evidence type="ECO:0000256" key="2">
    <source>
        <dbReference type="ARBA" id="ARBA00023002"/>
    </source>
</evidence>
<protein>
    <submittedName>
        <fullName evidence="4">Quinone oxidoreductase</fullName>
        <ecNumber evidence="4">1.6.5.5</ecNumber>
    </submittedName>
</protein>
<evidence type="ECO:0000259" key="3">
    <source>
        <dbReference type="SMART" id="SM00829"/>
    </source>
</evidence>
<dbReference type="CDD" id="cd05286">
    <property type="entry name" value="QOR2"/>
    <property type="match status" value="1"/>
</dbReference>
<accession>A0A0A1FBX8</accession>
<reference evidence="5" key="1">
    <citation type="journal article" date="2014" name="Soil Biol. Biochem.">
        <title>Structure and function of bacterial communities in ageing soils: Insights from the Mendocino ecological staircase.</title>
        <authorList>
            <person name="Uroz S."/>
            <person name="Tech J.J."/>
            <person name="Sawaya N.A."/>
            <person name="Frey-Klett P."/>
            <person name="Leveau J.H.J."/>
        </authorList>
    </citation>
    <scope>NUCLEOTIDE SEQUENCE [LARGE SCALE GENOMIC DNA]</scope>
    <source>
        <strain evidence="5">Cal35</strain>
    </source>
</reference>
<dbReference type="SUPFAM" id="SSF50129">
    <property type="entry name" value="GroES-like"/>
    <property type="match status" value="1"/>
</dbReference>
<keyword evidence="2 4" id="KW-0560">Oxidoreductase</keyword>
<keyword evidence="5" id="KW-1185">Reference proteome</keyword>
<dbReference type="InterPro" id="IPR020843">
    <property type="entry name" value="ER"/>
</dbReference>
<dbReference type="HOGENOM" id="CLU_026673_3_1_4"/>
<dbReference type="STRING" id="279058.LT85_1199"/>
<dbReference type="Proteomes" id="UP000030302">
    <property type="component" value="Chromosome"/>
</dbReference>
<evidence type="ECO:0000313" key="4">
    <source>
        <dbReference type="EMBL" id="AIY40357.1"/>
    </source>
</evidence>
<dbReference type="Gene3D" id="3.40.50.720">
    <property type="entry name" value="NAD(P)-binding Rossmann-like Domain"/>
    <property type="match status" value="1"/>
</dbReference>
<dbReference type="NCBIfam" id="NF008024">
    <property type="entry name" value="PRK10754.1"/>
    <property type="match status" value="1"/>
</dbReference>
<dbReference type="GO" id="GO:0070402">
    <property type="term" value="F:NADPH binding"/>
    <property type="evidence" value="ECO:0007669"/>
    <property type="project" value="TreeGrafter"/>
</dbReference>
<keyword evidence="1" id="KW-0521">NADP</keyword>
<dbReference type="SMART" id="SM00829">
    <property type="entry name" value="PKS_ER"/>
    <property type="match status" value="1"/>
</dbReference>
<dbReference type="GO" id="GO:0003960">
    <property type="term" value="F:quinone reductase (NADPH) activity"/>
    <property type="evidence" value="ECO:0007669"/>
    <property type="project" value="UniProtKB-EC"/>
</dbReference>
<proteinExistence type="predicted"/>